<dbReference type="EMBL" id="CAAALY010042310">
    <property type="protein sequence ID" value="VEL19597.1"/>
    <property type="molecule type" value="Genomic_DNA"/>
</dbReference>
<feature type="compositionally biased region" description="Basic residues" evidence="1">
    <location>
        <begin position="81"/>
        <end position="90"/>
    </location>
</feature>
<dbReference type="Proteomes" id="UP000784294">
    <property type="component" value="Unassembled WGS sequence"/>
</dbReference>
<evidence type="ECO:0000313" key="3">
    <source>
        <dbReference type="Proteomes" id="UP000784294"/>
    </source>
</evidence>
<name>A0A3S5CGM6_9PLAT</name>
<gene>
    <name evidence="2" type="ORF">PXEA_LOCUS13037</name>
</gene>
<accession>A0A3S5CGM6</accession>
<dbReference type="AlphaFoldDB" id="A0A3S5CGM6"/>
<proteinExistence type="predicted"/>
<organism evidence="2 3">
    <name type="scientific">Protopolystoma xenopodis</name>
    <dbReference type="NCBI Taxonomy" id="117903"/>
    <lineage>
        <taxon>Eukaryota</taxon>
        <taxon>Metazoa</taxon>
        <taxon>Spiralia</taxon>
        <taxon>Lophotrochozoa</taxon>
        <taxon>Platyhelminthes</taxon>
        <taxon>Monogenea</taxon>
        <taxon>Polyopisthocotylea</taxon>
        <taxon>Polystomatidea</taxon>
        <taxon>Polystomatidae</taxon>
        <taxon>Protopolystoma</taxon>
    </lineage>
</organism>
<evidence type="ECO:0000313" key="2">
    <source>
        <dbReference type="EMBL" id="VEL19597.1"/>
    </source>
</evidence>
<reference evidence="2" key="1">
    <citation type="submission" date="2018-11" db="EMBL/GenBank/DDBJ databases">
        <authorList>
            <consortium name="Pathogen Informatics"/>
        </authorList>
    </citation>
    <scope>NUCLEOTIDE SEQUENCE</scope>
</reference>
<comment type="caution">
    <text evidence="2">The sequence shown here is derived from an EMBL/GenBank/DDBJ whole genome shotgun (WGS) entry which is preliminary data.</text>
</comment>
<feature type="region of interest" description="Disordered" evidence="1">
    <location>
        <begin position="74"/>
        <end position="102"/>
    </location>
</feature>
<sequence>MSEADLVWQFLCTTFRVCDMLHIFLLMQLTAYLCYGKQTRRPKRDSQLTDNSVWSRHPPPDWMQLGQITHPRAPIQAASRHSTRHHRHQRASTTLQPDTSYSEGVTVSVDATSASLLPCANPNTAHGRQADNVFSPDILVEAEVG</sequence>
<evidence type="ECO:0000256" key="1">
    <source>
        <dbReference type="SAM" id="MobiDB-lite"/>
    </source>
</evidence>
<keyword evidence="3" id="KW-1185">Reference proteome</keyword>
<protein>
    <submittedName>
        <fullName evidence="2">Uncharacterized protein</fullName>
    </submittedName>
</protein>